<protein>
    <submittedName>
        <fullName evidence="6">TetR/AcrR family transcriptional regulator</fullName>
    </submittedName>
</protein>
<dbReference type="InterPro" id="IPR050109">
    <property type="entry name" value="HTH-type_TetR-like_transc_reg"/>
</dbReference>
<dbReference type="GO" id="GO:0003700">
    <property type="term" value="F:DNA-binding transcription factor activity"/>
    <property type="evidence" value="ECO:0007669"/>
    <property type="project" value="TreeGrafter"/>
</dbReference>
<dbReference type="Gene3D" id="1.10.357.10">
    <property type="entry name" value="Tetracycline Repressor, domain 2"/>
    <property type="match status" value="1"/>
</dbReference>
<accession>A0A5N0UTC8</accession>
<dbReference type="SUPFAM" id="SSF46689">
    <property type="entry name" value="Homeodomain-like"/>
    <property type="match status" value="1"/>
</dbReference>
<reference evidence="6" key="1">
    <citation type="submission" date="2019-09" db="EMBL/GenBank/DDBJ databases">
        <authorList>
            <person name="Teo W.F.A."/>
            <person name="Duangmal K."/>
        </authorList>
    </citation>
    <scope>NUCLEOTIDE SEQUENCE [LARGE SCALE GENOMIC DNA]</scope>
    <source>
        <strain evidence="6">K81G1</strain>
    </source>
</reference>
<keyword evidence="1" id="KW-0805">Transcription regulation</keyword>
<dbReference type="PANTHER" id="PTHR30055">
    <property type="entry name" value="HTH-TYPE TRANSCRIPTIONAL REGULATOR RUTR"/>
    <property type="match status" value="1"/>
</dbReference>
<evidence type="ECO:0000256" key="4">
    <source>
        <dbReference type="PROSITE-ProRule" id="PRU00335"/>
    </source>
</evidence>
<gene>
    <name evidence="6" type="ORF">FPZ12_029945</name>
</gene>
<dbReference type="Pfam" id="PF16859">
    <property type="entry name" value="TetR_C_11"/>
    <property type="match status" value="1"/>
</dbReference>
<dbReference type="AlphaFoldDB" id="A0A5N0UTC8"/>
<dbReference type="OrthoDB" id="9796019at2"/>
<feature type="DNA-binding region" description="H-T-H motif" evidence="4">
    <location>
        <begin position="61"/>
        <end position="80"/>
    </location>
</feature>
<evidence type="ECO:0000256" key="2">
    <source>
        <dbReference type="ARBA" id="ARBA00023125"/>
    </source>
</evidence>
<keyword evidence="7" id="KW-1185">Reference proteome</keyword>
<dbReference type="Pfam" id="PF00440">
    <property type="entry name" value="TetR_N"/>
    <property type="match status" value="1"/>
</dbReference>
<evidence type="ECO:0000256" key="1">
    <source>
        <dbReference type="ARBA" id="ARBA00023015"/>
    </source>
</evidence>
<dbReference type="InterPro" id="IPR009057">
    <property type="entry name" value="Homeodomain-like_sf"/>
</dbReference>
<sequence>MTSSFLWTLRSFKHFVNGSSICQAGPVEKRGRGRRPAAQVRGEILDAAGKLLLDEGMGAFTIERVAAEAGASKTTIYKWWASKGALALDGYFHAVESTLAFPDTGDIERDLLTQIRAFARLLTRTRAGRVIAELIGQAQTDEDLAAALLEHYSGPRRQLAVAAMERARERGELAAGVDFEVVVDQLWGACYHRLLLPNLPITEKFATSLVRNVLRGIRA</sequence>
<dbReference type="InterPro" id="IPR001647">
    <property type="entry name" value="HTH_TetR"/>
</dbReference>
<evidence type="ECO:0000256" key="3">
    <source>
        <dbReference type="ARBA" id="ARBA00023163"/>
    </source>
</evidence>
<keyword evidence="2 4" id="KW-0238">DNA-binding</keyword>
<name>A0A5N0UTC8_9PSEU</name>
<proteinExistence type="predicted"/>
<dbReference type="PANTHER" id="PTHR30055:SF148">
    <property type="entry name" value="TETR-FAMILY TRANSCRIPTIONAL REGULATOR"/>
    <property type="match status" value="1"/>
</dbReference>
<dbReference type="Proteomes" id="UP000319769">
    <property type="component" value="Unassembled WGS sequence"/>
</dbReference>
<comment type="caution">
    <text evidence="6">The sequence shown here is derived from an EMBL/GenBank/DDBJ whole genome shotgun (WGS) entry which is preliminary data.</text>
</comment>
<evidence type="ECO:0000259" key="5">
    <source>
        <dbReference type="PROSITE" id="PS50977"/>
    </source>
</evidence>
<evidence type="ECO:0000313" key="6">
    <source>
        <dbReference type="EMBL" id="KAA9155411.1"/>
    </source>
</evidence>
<feature type="domain" description="HTH tetR-type" evidence="5">
    <location>
        <begin position="38"/>
        <end position="98"/>
    </location>
</feature>
<dbReference type="PRINTS" id="PR00455">
    <property type="entry name" value="HTHTETR"/>
</dbReference>
<dbReference type="PROSITE" id="PS50977">
    <property type="entry name" value="HTH_TETR_2"/>
    <property type="match status" value="1"/>
</dbReference>
<dbReference type="InterPro" id="IPR036271">
    <property type="entry name" value="Tet_transcr_reg_TetR-rel_C_sf"/>
</dbReference>
<dbReference type="InterPro" id="IPR011075">
    <property type="entry name" value="TetR_C"/>
</dbReference>
<evidence type="ECO:0000313" key="7">
    <source>
        <dbReference type="Proteomes" id="UP000319769"/>
    </source>
</evidence>
<dbReference type="EMBL" id="VMNW02000057">
    <property type="protein sequence ID" value="KAA9155411.1"/>
    <property type="molecule type" value="Genomic_DNA"/>
</dbReference>
<dbReference type="SUPFAM" id="SSF48498">
    <property type="entry name" value="Tetracyclin repressor-like, C-terminal domain"/>
    <property type="match status" value="1"/>
</dbReference>
<organism evidence="6 7">
    <name type="scientific">Amycolatopsis acidicola</name>
    <dbReference type="NCBI Taxonomy" id="2596893"/>
    <lineage>
        <taxon>Bacteria</taxon>
        <taxon>Bacillati</taxon>
        <taxon>Actinomycetota</taxon>
        <taxon>Actinomycetes</taxon>
        <taxon>Pseudonocardiales</taxon>
        <taxon>Pseudonocardiaceae</taxon>
        <taxon>Amycolatopsis</taxon>
    </lineage>
</organism>
<keyword evidence="3" id="KW-0804">Transcription</keyword>
<dbReference type="GO" id="GO:0000976">
    <property type="term" value="F:transcription cis-regulatory region binding"/>
    <property type="evidence" value="ECO:0007669"/>
    <property type="project" value="TreeGrafter"/>
</dbReference>
<dbReference type="Gene3D" id="1.10.10.60">
    <property type="entry name" value="Homeodomain-like"/>
    <property type="match status" value="1"/>
</dbReference>